<feature type="region of interest" description="Disordered" evidence="1">
    <location>
        <begin position="21"/>
        <end position="56"/>
    </location>
</feature>
<dbReference type="InterPro" id="IPR013087">
    <property type="entry name" value="Znf_C2H2_type"/>
</dbReference>
<gene>
    <name evidence="3" type="ORF">LCGC14_1106410</name>
</gene>
<evidence type="ECO:0000259" key="2">
    <source>
        <dbReference type="PROSITE" id="PS00028"/>
    </source>
</evidence>
<feature type="domain" description="C2H2-type" evidence="2">
    <location>
        <begin position="16"/>
        <end position="37"/>
    </location>
</feature>
<dbReference type="EMBL" id="LAZR01005020">
    <property type="protein sequence ID" value="KKN03572.1"/>
    <property type="molecule type" value="Genomic_DNA"/>
</dbReference>
<evidence type="ECO:0000256" key="1">
    <source>
        <dbReference type="SAM" id="MobiDB-lite"/>
    </source>
</evidence>
<protein>
    <recommendedName>
        <fullName evidence="2">C2H2-type domain-containing protein</fullName>
    </recommendedName>
</protein>
<organism evidence="3">
    <name type="scientific">marine sediment metagenome</name>
    <dbReference type="NCBI Taxonomy" id="412755"/>
    <lineage>
        <taxon>unclassified sequences</taxon>
        <taxon>metagenomes</taxon>
        <taxon>ecological metagenomes</taxon>
    </lineage>
</organism>
<name>A0A0F9MVX2_9ZZZZ</name>
<reference evidence="3" key="1">
    <citation type="journal article" date="2015" name="Nature">
        <title>Complex archaea that bridge the gap between prokaryotes and eukaryotes.</title>
        <authorList>
            <person name="Spang A."/>
            <person name="Saw J.H."/>
            <person name="Jorgensen S.L."/>
            <person name="Zaremba-Niedzwiedzka K."/>
            <person name="Martijn J."/>
            <person name="Lind A.E."/>
            <person name="van Eijk R."/>
            <person name="Schleper C."/>
            <person name="Guy L."/>
            <person name="Ettema T.J."/>
        </authorList>
    </citation>
    <scope>NUCLEOTIDE SEQUENCE</scope>
</reference>
<comment type="caution">
    <text evidence="3">The sequence shown here is derived from an EMBL/GenBank/DDBJ whole genome shotgun (WGS) entry which is preliminary data.</text>
</comment>
<proteinExistence type="predicted"/>
<accession>A0A0F9MVX2</accession>
<evidence type="ECO:0000313" key="3">
    <source>
        <dbReference type="EMBL" id="KKN03572.1"/>
    </source>
</evidence>
<dbReference type="AlphaFoldDB" id="A0A0F9MVX2"/>
<sequence>MLGLFKKKEKANETKCKECGLELHDPERLKRHSKKAHGNVPEKKMDPNGGSDGGMW</sequence>
<dbReference type="PROSITE" id="PS00028">
    <property type="entry name" value="ZINC_FINGER_C2H2_1"/>
    <property type="match status" value="1"/>
</dbReference>